<organism evidence="2 3">
    <name type="scientific">Noviherbaspirillum pedocola</name>
    <dbReference type="NCBI Taxonomy" id="2801341"/>
    <lineage>
        <taxon>Bacteria</taxon>
        <taxon>Pseudomonadati</taxon>
        <taxon>Pseudomonadota</taxon>
        <taxon>Betaproteobacteria</taxon>
        <taxon>Burkholderiales</taxon>
        <taxon>Oxalobacteraceae</taxon>
        <taxon>Noviherbaspirillum</taxon>
    </lineage>
</organism>
<evidence type="ECO:0000256" key="1">
    <source>
        <dbReference type="SAM" id="MobiDB-lite"/>
    </source>
</evidence>
<name>A0A934ST94_9BURK</name>
<comment type="caution">
    <text evidence="2">The sequence shown here is derived from an EMBL/GenBank/DDBJ whole genome shotgun (WGS) entry which is preliminary data.</text>
</comment>
<dbReference type="RefSeq" id="WP_200593374.1">
    <property type="nucleotide sequence ID" value="NZ_JAEPBG010000006.1"/>
</dbReference>
<feature type="compositionally biased region" description="Basic and acidic residues" evidence="1">
    <location>
        <begin position="189"/>
        <end position="200"/>
    </location>
</feature>
<feature type="region of interest" description="Disordered" evidence="1">
    <location>
        <begin position="181"/>
        <end position="200"/>
    </location>
</feature>
<dbReference type="AlphaFoldDB" id="A0A934ST94"/>
<gene>
    <name evidence="2" type="ORF">JJB74_16300</name>
</gene>
<dbReference type="EMBL" id="JAEPBG010000006">
    <property type="protein sequence ID" value="MBK4736185.1"/>
    <property type="molecule type" value="Genomic_DNA"/>
</dbReference>
<evidence type="ECO:0000313" key="3">
    <source>
        <dbReference type="Proteomes" id="UP000622890"/>
    </source>
</evidence>
<protein>
    <submittedName>
        <fullName evidence="2">Uncharacterized protein</fullName>
    </submittedName>
</protein>
<reference evidence="2" key="1">
    <citation type="submission" date="2021-01" db="EMBL/GenBank/DDBJ databases">
        <title>Genome sequence of strain Noviherbaspirillum sp. DKR-6.</title>
        <authorList>
            <person name="Chaudhary D.K."/>
        </authorList>
    </citation>
    <scope>NUCLEOTIDE SEQUENCE</scope>
    <source>
        <strain evidence="2">DKR-6</strain>
    </source>
</reference>
<keyword evidence="3" id="KW-1185">Reference proteome</keyword>
<sequence length="200" mass="21832">MYPTKNRKDKRLKDKNKRQLYFMQELARKTMKFSESARSTLKGGIVGGLCGGIRRAIQDWHRLALSAFAGVHVFKGFVDLSPPACLLGATHFVGGGAVCTEACDAAIKFRCEIECCLLGQPALHRFAVFRASGLHRRHIDHTIPLTFGAAGLGVSGDGFGSDKRFWHGGILICMSRKGCQRRAQGGPLKNDEISRDSAAV</sequence>
<accession>A0A934ST94</accession>
<evidence type="ECO:0000313" key="2">
    <source>
        <dbReference type="EMBL" id="MBK4736185.1"/>
    </source>
</evidence>
<dbReference type="Proteomes" id="UP000622890">
    <property type="component" value="Unassembled WGS sequence"/>
</dbReference>
<proteinExistence type="predicted"/>